<dbReference type="InterPro" id="IPR050879">
    <property type="entry name" value="Acyltransferase_3"/>
</dbReference>
<gene>
    <name evidence="3" type="ORF">EV356DRAFT_449812</name>
</gene>
<dbReference type="EMBL" id="ML991813">
    <property type="protein sequence ID" value="KAF2232703.1"/>
    <property type="molecule type" value="Genomic_DNA"/>
</dbReference>
<protein>
    <recommendedName>
        <fullName evidence="2">Acyltransferase 3 domain-containing protein</fullName>
    </recommendedName>
</protein>
<proteinExistence type="predicted"/>
<feature type="transmembrane region" description="Helical" evidence="1">
    <location>
        <begin position="412"/>
        <end position="435"/>
    </location>
</feature>
<organism evidence="3 4">
    <name type="scientific">Viridothelium virens</name>
    <name type="common">Speckled blister lichen</name>
    <name type="synonym">Trypethelium virens</name>
    <dbReference type="NCBI Taxonomy" id="1048519"/>
    <lineage>
        <taxon>Eukaryota</taxon>
        <taxon>Fungi</taxon>
        <taxon>Dikarya</taxon>
        <taxon>Ascomycota</taxon>
        <taxon>Pezizomycotina</taxon>
        <taxon>Dothideomycetes</taxon>
        <taxon>Dothideomycetes incertae sedis</taxon>
        <taxon>Trypetheliales</taxon>
        <taxon>Trypetheliaceae</taxon>
        <taxon>Viridothelium</taxon>
    </lineage>
</organism>
<dbReference type="AlphaFoldDB" id="A0A6A6H597"/>
<reference evidence="3" key="1">
    <citation type="journal article" date="2020" name="Stud. Mycol.">
        <title>101 Dothideomycetes genomes: a test case for predicting lifestyles and emergence of pathogens.</title>
        <authorList>
            <person name="Haridas S."/>
            <person name="Albert R."/>
            <person name="Binder M."/>
            <person name="Bloem J."/>
            <person name="Labutti K."/>
            <person name="Salamov A."/>
            <person name="Andreopoulos B."/>
            <person name="Baker S."/>
            <person name="Barry K."/>
            <person name="Bills G."/>
            <person name="Bluhm B."/>
            <person name="Cannon C."/>
            <person name="Castanera R."/>
            <person name="Culley D."/>
            <person name="Daum C."/>
            <person name="Ezra D."/>
            <person name="Gonzalez J."/>
            <person name="Henrissat B."/>
            <person name="Kuo A."/>
            <person name="Liang C."/>
            <person name="Lipzen A."/>
            <person name="Lutzoni F."/>
            <person name="Magnuson J."/>
            <person name="Mondo S."/>
            <person name="Nolan M."/>
            <person name="Ohm R."/>
            <person name="Pangilinan J."/>
            <person name="Park H.-J."/>
            <person name="Ramirez L."/>
            <person name="Alfaro M."/>
            <person name="Sun H."/>
            <person name="Tritt A."/>
            <person name="Yoshinaga Y."/>
            <person name="Zwiers L.-H."/>
            <person name="Turgeon B."/>
            <person name="Goodwin S."/>
            <person name="Spatafora J."/>
            <person name="Crous P."/>
            <person name="Grigoriev I."/>
        </authorList>
    </citation>
    <scope>NUCLEOTIDE SEQUENCE</scope>
    <source>
        <strain evidence="3">Tuck. ex Michener</strain>
    </source>
</reference>
<dbReference type="PANTHER" id="PTHR23028">
    <property type="entry name" value="ACETYLTRANSFERASE"/>
    <property type="match status" value="1"/>
</dbReference>
<dbReference type="Pfam" id="PF01757">
    <property type="entry name" value="Acyl_transf_3"/>
    <property type="match status" value="1"/>
</dbReference>
<dbReference type="Proteomes" id="UP000800092">
    <property type="component" value="Unassembled WGS sequence"/>
</dbReference>
<dbReference type="PANTHER" id="PTHR23028:SF134">
    <property type="entry name" value="PUTATIVE (AFU_ORTHOLOGUE AFUA_4G08520)-RELATED"/>
    <property type="match status" value="1"/>
</dbReference>
<name>A0A6A6H597_VIRVR</name>
<feature type="transmembrane region" description="Helical" evidence="1">
    <location>
        <begin position="230"/>
        <end position="247"/>
    </location>
</feature>
<keyword evidence="4" id="KW-1185">Reference proteome</keyword>
<sequence>MSILDEKRALESASERYDSPHSTSSSLRELLLAPQGAVLSLSSIRLFTYRACFALLPSFIQKRITGEITKPERLHPSSHLDGIRGLAAFFVFLCHLSYNCFIITYGFGLGDEGDNYHLLQLPIIRLFYSGPPMVSLFFVISGYALSLKPLKQMRAHQWDGLMQTMSSSIFRRGLRLYLPTTISTLLILLMIRGGLYEATRPFAQNHEMLRNVLELHPSRYLSFSEQFQDWIWTIHNFIFVWSWDVYAGSTFYDVHLWTIPTEFRSSMFLFACLVGCARCKSYLRVAILSGLAYFVFRNDRWELFLFLSGAILAELDLIRTTRMLARGEKEIHMTPLKRSFWLTVAIVALYLMSQPDEFAEETPGWIYLTQWIPLWFSTPYRYWQSLGSVLFLWAVNNAPFLQQPFNSGPIQYLGKVSYALYVMHGPVIHIIGYTIEPMVWSFTGSDTELEYKVGFMLSTVLIVPFLLWAADLFWRAFDIPSVKFAKWLESQFIVEE</sequence>
<feature type="transmembrane region" description="Helical" evidence="1">
    <location>
        <begin position="86"/>
        <end position="107"/>
    </location>
</feature>
<evidence type="ECO:0000313" key="4">
    <source>
        <dbReference type="Proteomes" id="UP000800092"/>
    </source>
</evidence>
<keyword evidence="1" id="KW-0812">Transmembrane</keyword>
<feature type="domain" description="Acyltransferase 3" evidence="2">
    <location>
        <begin position="80"/>
        <end position="470"/>
    </location>
</feature>
<dbReference type="GO" id="GO:0016747">
    <property type="term" value="F:acyltransferase activity, transferring groups other than amino-acyl groups"/>
    <property type="evidence" value="ECO:0007669"/>
    <property type="project" value="InterPro"/>
</dbReference>
<accession>A0A6A6H597</accession>
<feature type="transmembrane region" description="Helical" evidence="1">
    <location>
        <begin position="127"/>
        <end position="145"/>
    </location>
</feature>
<feature type="transmembrane region" description="Helical" evidence="1">
    <location>
        <begin position="176"/>
        <end position="195"/>
    </location>
</feature>
<evidence type="ECO:0000259" key="2">
    <source>
        <dbReference type="Pfam" id="PF01757"/>
    </source>
</evidence>
<keyword evidence="1" id="KW-1133">Transmembrane helix</keyword>
<keyword evidence="1" id="KW-0472">Membrane</keyword>
<evidence type="ECO:0000313" key="3">
    <source>
        <dbReference type="EMBL" id="KAF2232703.1"/>
    </source>
</evidence>
<feature type="transmembrane region" description="Helical" evidence="1">
    <location>
        <begin position="455"/>
        <end position="474"/>
    </location>
</feature>
<evidence type="ECO:0000256" key="1">
    <source>
        <dbReference type="SAM" id="Phobius"/>
    </source>
</evidence>
<dbReference type="OrthoDB" id="5819582at2759"/>
<dbReference type="InterPro" id="IPR002656">
    <property type="entry name" value="Acyl_transf_3_dom"/>
</dbReference>